<protein>
    <submittedName>
        <fullName evidence="1">Uncharacterized protein</fullName>
    </submittedName>
</protein>
<evidence type="ECO:0000313" key="1">
    <source>
        <dbReference type="EMBL" id="MFC5502077.1"/>
    </source>
</evidence>
<dbReference type="EMBL" id="JBHSMG010000001">
    <property type="protein sequence ID" value="MFC5502077.1"/>
    <property type="molecule type" value="Genomic_DNA"/>
</dbReference>
<dbReference type="RefSeq" id="WP_386739734.1">
    <property type="nucleotide sequence ID" value="NZ_JBHSMG010000001.1"/>
</dbReference>
<proteinExistence type="predicted"/>
<name>A0ABW0NPU3_9MICO</name>
<evidence type="ECO:0000313" key="2">
    <source>
        <dbReference type="Proteomes" id="UP001596039"/>
    </source>
</evidence>
<sequence>MTVPTGRTLALSFDAQNDTTFSATVRFSPAAFRSDTTLTSQCKAATTALSDIMTADNGLGQGAISSSQAQTLMAHAAQALEGTSTAGVVGQELAALRTWLIGNPTADPRTAPMPATMNELCADNESPLLISSSYGG</sequence>
<gene>
    <name evidence="1" type="ORF">ACFPJ4_07475</name>
</gene>
<dbReference type="Proteomes" id="UP001596039">
    <property type="component" value="Unassembled WGS sequence"/>
</dbReference>
<reference evidence="2" key="1">
    <citation type="journal article" date="2019" name="Int. J. Syst. Evol. Microbiol.">
        <title>The Global Catalogue of Microorganisms (GCM) 10K type strain sequencing project: providing services to taxonomists for standard genome sequencing and annotation.</title>
        <authorList>
            <consortium name="The Broad Institute Genomics Platform"/>
            <consortium name="The Broad Institute Genome Sequencing Center for Infectious Disease"/>
            <person name="Wu L."/>
            <person name="Ma J."/>
        </authorList>
    </citation>
    <scope>NUCLEOTIDE SEQUENCE [LARGE SCALE GENOMIC DNA]</scope>
    <source>
        <strain evidence="2">CGMCC 4.6997</strain>
    </source>
</reference>
<keyword evidence="2" id="KW-1185">Reference proteome</keyword>
<comment type="caution">
    <text evidence="1">The sequence shown here is derived from an EMBL/GenBank/DDBJ whole genome shotgun (WGS) entry which is preliminary data.</text>
</comment>
<accession>A0ABW0NPU3</accession>
<organism evidence="1 2">
    <name type="scientific">Lysinimonas soli</name>
    <dbReference type="NCBI Taxonomy" id="1074233"/>
    <lineage>
        <taxon>Bacteria</taxon>
        <taxon>Bacillati</taxon>
        <taxon>Actinomycetota</taxon>
        <taxon>Actinomycetes</taxon>
        <taxon>Micrococcales</taxon>
        <taxon>Microbacteriaceae</taxon>
        <taxon>Lysinimonas</taxon>
    </lineage>
</organism>